<feature type="domain" description="Baseplate J-like central" evidence="2">
    <location>
        <begin position="182"/>
        <end position="261"/>
    </location>
</feature>
<evidence type="ECO:0000259" key="3">
    <source>
        <dbReference type="Pfam" id="PF26079"/>
    </source>
</evidence>
<evidence type="ECO:0000313" key="4">
    <source>
        <dbReference type="EMBL" id="SYX84599.1"/>
    </source>
</evidence>
<dbReference type="InterPro" id="IPR058531">
    <property type="entry name" value="Baseplate_J_M"/>
</dbReference>
<name>A0A383RE56_PAEAL</name>
<evidence type="ECO:0000259" key="2">
    <source>
        <dbReference type="Pfam" id="PF26078"/>
    </source>
</evidence>
<sequence>MYENQTYETILERMLDRVPDDVDKREGSVIYNACAPAAWELAAMYAKLGINMELSFADTASGEYLSRRAAEFGVNRKQASKAKRKGGFFDANGQPLDVPIGSRYAIENISFIATSKIEAGLFTLECEQSGTRGNKVFGALLPIDFVEKLARAELSDILVPGDDIETDEQLRQRYVEAVNEPAFGGNVSDYKQKLNAIEGVGDVKVFPVWQGGGTVKCTIITSEWAAPPKEMIDDIQTKVDPIQNHSKGLGLAPIGHMVTISGVLNTSINVESKIVLEAGATVGQLQQPIEDVINTYLLNLRKSWSKVSNIVVRVALIEAAILTVRGVIDVSGTTVNGQANNITLGEEEIPTLGTVTVNV</sequence>
<reference evidence="5" key="1">
    <citation type="submission" date="2018-08" db="EMBL/GenBank/DDBJ databases">
        <authorList>
            <person name="Chevrot R."/>
        </authorList>
    </citation>
    <scope>NUCLEOTIDE SEQUENCE [LARGE SCALE GENOMIC DNA]</scope>
</reference>
<dbReference type="PANTHER" id="PTHR37829:SF3">
    <property type="entry name" value="PROTEIN JAYE-RELATED"/>
    <property type="match status" value="1"/>
</dbReference>
<accession>A0A383RE56</accession>
<evidence type="ECO:0000313" key="5">
    <source>
        <dbReference type="Proteomes" id="UP000304148"/>
    </source>
</evidence>
<dbReference type="InterPro" id="IPR052399">
    <property type="entry name" value="Phage_Baseplate_Assmbl_Protein"/>
</dbReference>
<protein>
    <submittedName>
        <fullName evidence="4">Putative phage protein</fullName>
    </submittedName>
</protein>
<dbReference type="InterPro" id="IPR058530">
    <property type="entry name" value="Baseplate_J-like_C"/>
</dbReference>
<evidence type="ECO:0000256" key="1">
    <source>
        <dbReference type="ARBA" id="ARBA00038087"/>
    </source>
</evidence>
<proteinExistence type="inferred from homology"/>
<gene>
    <name evidence="4" type="ORF">PBLR_13021</name>
</gene>
<organism evidence="4 5">
    <name type="scientific">Paenibacillus alvei</name>
    <name type="common">Bacillus alvei</name>
    <dbReference type="NCBI Taxonomy" id="44250"/>
    <lineage>
        <taxon>Bacteria</taxon>
        <taxon>Bacillati</taxon>
        <taxon>Bacillota</taxon>
        <taxon>Bacilli</taxon>
        <taxon>Bacillales</taxon>
        <taxon>Paenibacillaceae</taxon>
        <taxon>Paenibacillus</taxon>
    </lineage>
</organism>
<dbReference type="Pfam" id="PF26078">
    <property type="entry name" value="Baseplate_J_M"/>
    <property type="match status" value="1"/>
</dbReference>
<dbReference type="Pfam" id="PF26079">
    <property type="entry name" value="Baseplate_J_C"/>
    <property type="match status" value="1"/>
</dbReference>
<comment type="similarity">
    <text evidence="1">Belongs to the Mu gp47/PBSX XkdT family.</text>
</comment>
<dbReference type="EMBL" id="LS992241">
    <property type="protein sequence ID" value="SYX84599.1"/>
    <property type="molecule type" value="Genomic_DNA"/>
</dbReference>
<dbReference type="PANTHER" id="PTHR37829">
    <property type="entry name" value="PHAGE-LIKE ELEMENT PBSX PROTEIN XKDT"/>
    <property type="match status" value="1"/>
</dbReference>
<dbReference type="Proteomes" id="UP000304148">
    <property type="component" value="Chromosome"/>
</dbReference>
<feature type="domain" description="Baseplate J-like C-terminal" evidence="3">
    <location>
        <begin position="268"/>
        <end position="358"/>
    </location>
</feature>
<dbReference type="AlphaFoldDB" id="A0A383RE56"/>
<dbReference type="RefSeq" id="WP_138186475.1">
    <property type="nucleotide sequence ID" value="NZ_LS992241.1"/>
</dbReference>